<name>A0A1J5QXR1_9ZZZZ</name>
<dbReference type="PANTHER" id="PTHR44520:SF2">
    <property type="entry name" value="RESPONSE REGULATOR RCP1"/>
    <property type="match status" value="1"/>
</dbReference>
<dbReference type="AlphaFoldDB" id="A0A1J5QXR1"/>
<dbReference type="CDD" id="cd17557">
    <property type="entry name" value="REC_Rcp-like"/>
    <property type="match status" value="1"/>
</dbReference>
<dbReference type="Gene3D" id="3.40.50.2300">
    <property type="match status" value="1"/>
</dbReference>
<dbReference type="InterPro" id="IPR011006">
    <property type="entry name" value="CheY-like_superfamily"/>
</dbReference>
<gene>
    <name evidence="2" type="primary">rcp1_22</name>
    <name evidence="2" type="ORF">GALL_300400</name>
</gene>
<dbReference type="GO" id="GO:0000160">
    <property type="term" value="P:phosphorelay signal transduction system"/>
    <property type="evidence" value="ECO:0007669"/>
    <property type="project" value="InterPro"/>
</dbReference>
<comment type="caution">
    <text evidence="2">The sequence shown here is derived from an EMBL/GenBank/DDBJ whole genome shotgun (WGS) entry which is preliminary data.</text>
</comment>
<dbReference type="Pfam" id="PF00072">
    <property type="entry name" value="Response_reg"/>
    <property type="match status" value="1"/>
</dbReference>
<proteinExistence type="predicted"/>
<organism evidence="2">
    <name type="scientific">mine drainage metagenome</name>
    <dbReference type="NCBI Taxonomy" id="410659"/>
    <lineage>
        <taxon>unclassified sequences</taxon>
        <taxon>metagenomes</taxon>
        <taxon>ecological metagenomes</taxon>
    </lineage>
</organism>
<evidence type="ECO:0000313" key="2">
    <source>
        <dbReference type="EMBL" id="OIQ88074.1"/>
    </source>
</evidence>
<dbReference type="PROSITE" id="PS50110">
    <property type="entry name" value="RESPONSE_REGULATORY"/>
    <property type="match status" value="1"/>
</dbReference>
<dbReference type="SMART" id="SM00448">
    <property type="entry name" value="REC"/>
    <property type="match status" value="1"/>
</dbReference>
<dbReference type="PANTHER" id="PTHR44520">
    <property type="entry name" value="RESPONSE REGULATOR RCP1-RELATED"/>
    <property type="match status" value="1"/>
</dbReference>
<sequence length="153" mass="16913">MTPHPPRTFVLLLVEDDPGDAALAKCVLKDWRHPNVVHHVADGLECLAFLRRQGEAYADAPRPDLILLDLNMPRLDGRDVLEALHADPGLADIPVVVMTTSDAEADIARSYALGANSFITKPVDFDRFQQVMQAIEAYWCKTVTLPRTPDSAL</sequence>
<reference evidence="2" key="1">
    <citation type="submission" date="2016-10" db="EMBL/GenBank/DDBJ databases">
        <title>Sequence of Gallionella enrichment culture.</title>
        <authorList>
            <person name="Poehlein A."/>
            <person name="Muehling M."/>
            <person name="Daniel R."/>
        </authorList>
    </citation>
    <scope>NUCLEOTIDE SEQUENCE</scope>
</reference>
<evidence type="ECO:0000259" key="1">
    <source>
        <dbReference type="PROSITE" id="PS50110"/>
    </source>
</evidence>
<feature type="domain" description="Response regulatory" evidence="1">
    <location>
        <begin position="10"/>
        <end position="136"/>
    </location>
</feature>
<dbReference type="InterPro" id="IPR001789">
    <property type="entry name" value="Sig_transdc_resp-reg_receiver"/>
</dbReference>
<dbReference type="SUPFAM" id="SSF52172">
    <property type="entry name" value="CheY-like"/>
    <property type="match status" value="1"/>
</dbReference>
<dbReference type="InterPro" id="IPR052893">
    <property type="entry name" value="TCS_response_regulator"/>
</dbReference>
<accession>A0A1J5QXR1</accession>
<dbReference type="EMBL" id="MLJW01000389">
    <property type="protein sequence ID" value="OIQ88074.1"/>
    <property type="molecule type" value="Genomic_DNA"/>
</dbReference>
<protein>
    <submittedName>
        <fullName evidence="2">Response regulator rcp1</fullName>
    </submittedName>
</protein>